<feature type="compositionally biased region" description="Polar residues" evidence="1">
    <location>
        <begin position="117"/>
        <end position="139"/>
    </location>
</feature>
<dbReference type="AlphaFoldDB" id="S3CLF3"/>
<feature type="region of interest" description="Disordered" evidence="1">
    <location>
        <begin position="26"/>
        <end position="64"/>
    </location>
</feature>
<feature type="compositionally biased region" description="Polar residues" evidence="1">
    <location>
        <begin position="26"/>
        <end position="42"/>
    </location>
</feature>
<dbReference type="Proteomes" id="UP000016922">
    <property type="component" value="Unassembled WGS sequence"/>
</dbReference>
<dbReference type="GeneID" id="19461550"/>
<sequence>MAFMYNSYFDYLCPLNISKHTPAQYTTVSSEKPRQTKSSNNSTPKSATEKEEAKPKPKSIPRPAQLTITIVPPEGYTDRQQNEICERLTKVKIFIEMEEKRIGRYQKYNGRRGENEGASQSCGRVVGTAQTSAQSVSKA</sequence>
<organism evidence="2 3">
    <name type="scientific">Glarea lozoyensis (strain ATCC 20868 / MF5171)</name>
    <dbReference type="NCBI Taxonomy" id="1116229"/>
    <lineage>
        <taxon>Eukaryota</taxon>
        <taxon>Fungi</taxon>
        <taxon>Dikarya</taxon>
        <taxon>Ascomycota</taxon>
        <taxon>Pezizomycotina</taxon>
        <taxon>Leotiomycetes</taxon>
        <taxon>Helotiales</taxon>
        <taxon>Helotiaceae</taxon>
        <taxon>Glarea</taxon>
    </lineage>
</organism>
<dbReference type="OrthoDB" id="10316225at2759"/>
<dbReference type="KEGG" id="glz:GLAREA_02493"/>
<reference evidence="2 3" key="1">
    <citation type="journal article" date="2013" name="BMC Genomics">
        <title>Genomics-driven discovery of the pneumocandin biosynthetic gene cluster in the fungus Glarea lozoyensis.</title>
        <authorList>
            <person name="Chen L."/>
            <person name="Yue Q."/>
            <person name="Zhang X."/>
            <person name="Xiang M."/>
            <person name="Wang C."/>
            <person name="Li S."/>
            <person name="Che Y."/>
            <person name="Ortiz-Lopez F.J."/>
            <person name="Bills G.F."/>
            <person name="Liu X."/>
            <person name="An Z."/>
        </authorList>
    </citation>
    <scope>NUCLEOTIDE SEQUENCE [LARGE SCALE GENOMIC DNA]</scope>
    <source>
        <strain evidence="3">ATCC 20868 / MF5171</strain>
    </source>
</reference>
<protein>
    <submittedName>
        <fullName evidence="2">Uncharacterized protein</fullName>
    </submittedName>
</protein>
<dbReference type="RefSeq" id="XP_008085770.1">
    <property type="nucleotide sequence ID" value="XM_008087579.1"/>
</dbReference>
<evidence type="ECO:0000313" key="2">
    <source>
        <dbReference type="EMBL" id="EPE26580.1"/>
    </source>
</evidence>
<name>S3CLF3_GLAL2</name>
<gene>
    <name evidence="2" type="ORF">GLAREA_02493</name>
</gene>
<evidence type="ECO:0000256" key="1">
    <source>
        <dbReference type="SAM" id="MobiDB-lite"/>
    </source>
</evidence>
<dbReference type="EMBL" id="KE145370">
    <property type="protein sequence ID" value="EPE26580.1"/>
    <property type="molecule type" value="Genomic_DNA"/>
</dbReference>
<keyword evidence="3" id="KW-1185">Reference proteome</keyword>
<dbReference type="HOGENOM" id="CLU_1981795_0_0_1"/>
<proteinExistence type="predicted"/>
<accession>S3CLF3</accession>
<evidence type="ECO:0000313" key="3">
    <source>
        <dbReference type="Proteomes" id="UP000016922"/>
    </source>
</evidence>
<feature type="region of interest" description="Disordered" evidence="1">
    <location>
        <begin position="110"/>
        <end position="139"/>
    </location>
</feature>